<dbReference type="OrthoDB" id="9814966at2"/>
<dbReference type="Proteomes" id="UP000265431">
    <property type="component" value="Unassembled WGS sequence"/>
</dbReference>
<name>A0A399R121_9PROT</name>
<evidence type="ECO:0000313" key="3">
    <source>
        <dbReference type="Proteomes" id="UP000265431"/>
    </source>
</evidence>
<protein>
    <submittedName>
        <fullName evidence="2">Alpha/beta hydrolase</fullName>
    </submittedName>
</protein>
<keyword evidence="3" id="KW-1185">Reference proteome</keyword>
<dbReference type="InterPro" id="IPR029058">
    <property type="entry name" value="AB_hydrolase_fold"/>
</dbReference>
<proteinExistence type="predicted"/>
<dbReference type="InterPro" id="IPR000073">
    <property type="entry name" value="AB_hydrolase_1"/>
</dbReference>
<dbReference type="Gene3D" id="3.40.50.1820">
    <property type="entry name" value="alpha/beta hydrolase"/>
    <property type="match status" value="1"/>
</dbReference>
<dbReference type="RefSeq" id="WP_119379353.1">
    <property type="nucleotide sequence ID" value="NZ_QWGB01000005.1"/>
</dbReference>
<dbReference type="AlphaFoldDB" id="A0A399R121"/>
<accession>A0A399R121</accession>
<dbReference type="Pfam" id="PF12697">
    <property type="entry name" value="Abhydrolase_6"/>
    <property type="match status" value="1"/>
</dbReference>
<dbReference type="EMBL" id="QWGB01000005">
    <property type="protein sequence ID" value="RIJ24164.1"/>
    <property type="molecule type" value="Genomic_DNA"/>
</dbReference>
<dbReference type="SUPFAM" id="SSF53474">
    <property type="entry name" value="alpha/beta-Hydrolases"/>
    <property type="match status" value="1"/>
</dbReference>
<reference evidence="2 3" key="1">
    <citation type="submission" date="2018-08" db="EMBL/GenBank/DDBJ databases">
        <title>Henriciella mobilis sp. nov., isolated from seawater.</title>
        <authorList>
            <person name="Cheng H."/>
            <person name="Wu Y.-H."/>
            <person name="Xu X.-W."/>
            <person name="Guo L.-L."/>
        </authorList>
    </citation>
    <scope>NUCLEOTIDE SEQUENCE [LARGE SCALE GENOMIC DNA]</scope>
    <source>
        <strain evidence="2 3">CCUG66934</strain>
    </source>
</reference>
<keyword evidence="2" id="KW-0378">Hydrolase</keyword>
<sequence>MSRTILMIHGVGCGGEAWNAMRRAFEAAGWRVEAPTLFEDQRTITDPPQSLKDLTLTDYVEAMSAKAREIEAETGEKPVVMGHSMGGLIAQNLAARGDAAAAIFLTPAQTPECQVQDLRLMITFWSILKAGRKNIPENSYKVGKFGFRWGVMNEVPKSRHDEIYAQARFDSGKVYRDLTEPSPIDEKTVTIPTLTIGAGKDRATPIKAVRRVGQKYKGAGVPGDYIEYPRHAHWIVDEPGTDKVVADILGWLDSKLTDQAPANEPQPVM</sequence>
<comment type="caution">
    <text evidence="2">The sequence shown here is derived from an EMBL/GenBank/DDBJ whole genome shotgun (WGS) entry which is preliminary data.</text>
</comment>
<organism evidence="2 3">
    <name type="scientific">Henriciella barbarensis</name>
    <dbReference type="NCBI Taxonomy" id="86342"/>
    <lineage>
        <taxon>Bacteria</taxon>
        <taxon>Pseudomonadati</taxon>
        <taxon>Pseudomonadota</taxon>
        <taxon>Alphaproteobacteria</taxon>
        <taxon>Hyphomonadales</taxon>
        <taxon>Hyphomonadaceae</taxon>
        <taxon>Henriciella</taxon>
    </lineage>
</organism>
<gene>
    <name evidence="2" type="ORF">D1224_07965</name>
</gene>
<dbReference type="GO" id="GO:0016787">
    <property type="term" value="F:hydrolase activity"/>
    <property type="evidence" value="ECO:0007669"/>
    <property type="project" value="UniProtKB-KW"/>
</dbReference>
<evidence type="ECO:0000259" key="1">
    <source>
        <dbReference type="Pfam" id="PF12697"/>
    </source>
</evidence>
<feature type="domain" description="AB hydrolase-1" evidence="1">
    <location>
        <begin position="5"/>
        <end position="239"/>
    </location>
</feature>
<evidence type="ECO:0000313" key="2">
    <source>
        <dbReference type="EMBL" id="RIJ24164.1"/>
    </source>
</evidence>